<dbReference type="Proteomes" id="UP000236286">
    <property type="component" value="Unassembled WGS sequence"/>
</dbReference>
<dbReference type="EMBL" id="PDZR01000025">
    <property type="protein sequence ID" value="PNG24738.1"/>
    <property type="molecule type" value="Genomic_DNA"/>
</dbReference>
<gene>
    <name evidence="3" type="ORF">CR492_17205</name>
</gene>
<dbReference type="SUPFAM" id="SSF53448">
    <property type="entry name" value="Nucleotide-diphospho-sugar transferases"/>
    <property type="match status" value="1"/>
</dbReference>
<protein>
    <recommendedName>
        <fullName evidence="2">Glycosyltransferase 2-like domain-containing protein</fullName>
    </recommendedName>
</protein>
<reference evidence="3 4" key="1">
    <citation type="submission" date="2017-10" db="EMBL/GenBank/DDBJ databases">
        <title>Genome announcement of Methylocella silvestris TVC from permafrost.</title>
        <authorList>
            <person name="Wang J."/>
            <person name="Geng K."/>
            <person name="Ul-Haque F."/>
            <person name="Crombie A.T."/>
            <person name="Street L.E."/>
            <person name="Wookey P.A."/>
            <person name="Murrell J.C."/>
            <person name="Pratscher J."/>
        </authorList>
    </citation>
    <scope>NUCLEOTIDE SEQUENCE [LARGE SCALE GENOMIC DNA]</scope>
    <source>
        <strain evidence="3 4">TVC</strain>
    </source>
</reference>
<dbReference type="Pfam" id="PF00535">
    <property type="entry name" value="Glycos_transf_2"/>
    <property type="match status" value="1"/>
</dbReference>
<dbReference type="InterPro" id="IPR050834">
    <property type="entry name" value="Glycosyltransf_2"/>
</dbReference>
<organism evidence="3 4">
    <name type="scientific">Methylocella silvestris</name>
    <dbReference type="NCBI Taxonomy" id="199596"/>
    <lineage>
        <taxon>Bacteria</taxon>
        <taxon>Pseudomonadati</taxon>
        <taxon>Pseudomonadota</taxon>
        <taxon>Alphaproteobacteria</taxon>
        <taxon>Hyphomicrobiales</taxon>
        <taxon>Beijerinckiaceae</taxon>
        <taxon>Methylocella</taxon>
    </lineage>
</organism>
<comment type="caution">
    <text evidence="3">The sequence shown here is derived from an EMBL/GenBank/DDBJ whole genome shotgun (WGS) entry which is preliminary data.</text>
</comment>
<dbReference type="Gene3D" id="3.90.550.10">
    <property type="entry name" value="Spore Coat Polysaccharide Biosynthesis Protein SpsA, Chain A"/>
    <property type="match status" value="1"/>
</dbReference>
<accession>A0A2J7TD97</accession>
<evidence type="ECO:0000313" key="4">
    <source>
        <dbReference type="Proteomes" id="UP000236286"/>
    </source>
</evidence>
<dbReference type="InterPro" id="IPR001173">
    <property type="entry name" value="Glyco_trans_2-like"/>
</dbReference>
<evidence type="ECO:0000259" key="2">
    <source>
        <dbReference type="Pfam" id="PF00535"/>
    </source>
</evidence>
<dbReference type="PANTHER" id="PTHR43685:SF2">
    <property type="entry name" value="GLYCOSYLTRANSFERASE 2-LIKE DOMAIN-CONTAINING PROTEIN"/>
    <property type="match status" value="1"/>
</dbReference>
<proteinExistence type="predicted"/>
<feature type="domain" description="Glycosyltransferase 2-like" evidence="2">
    <location>
        <begin position="43"/>
        <end position="154"/>
    </location>
</feature>
<dbReference type="PANTHER" id="PTHR43685">
    <property type="entry name" value="GLYCOSYLTRANSFERASE"/>
    <property type="match status" value="1"/>
</dbReference>
<dbReference type="CDD" id="cd00761">
    <property type="entry name" value="Glyco_tranf_GTA_type"/>
    <property type="match status" value="1"/>
</dbReference>
<dbReference type="AlphaFoldDB" id="A0A2J7TD97"/>
<name>A0A2J7TD97_METSI</name>
<dbReference type="OrthoDB" id="9794124at2"/>
<dbReference type="InterPro" id="IPR029044">
    <property type="entry name" value="Nucleotide-diphossugar_trans"/>
</dbReference>
<sequence>MRRSSWCDGGRRSRAHRGARRGPGSSGPRRNAGRAVLTKPTVSIVIPSYNRLHSIASTLRMLAHQTFKDWEVVVVDDGSAIDPSSAFPTLAPHCRLIRLDRNQGPSAARNAGVRASRGRFVAFLDSDDEWLPEKLELQLAAVLASADPDSVLCYTQTKVVESESAFSIQPSRGIAAGENPADYLFLEQGFAQTSSFFVSRKLALAIGFDEQLRQYEDYLFFISARLHIVGYIFLQAPLSVWNNDSRSDRLSCGSGKSIANATLLASRAGAGFGRKAYLRFLMTHLGVDLVRRDPKFGLALAAEAIWARAVTPRYVMRQILRAILPDDVYSRLRGDRKVKGQMN</sequence>
<evidence type="ECO:0000313" key="3">
    <source>
        <dbReference type="EMBL" id="PNG24738.1"/>
    </source>
</evidence>
<feature type="compositionally biased region" description="Low complexity" evidence="1">
    <location>
        <begin position="22"/>
        <end position="34"/>
    </location>
</feature>
<feature type="region of interest" description="Disordered" evidence="1">
    <location>
        <begin position="1"/>
        <end position="34"/>
    </location>
</feature>
<evidence type="ECO:0000256" key="1">
    <source>
        <dbReference type="SAM" id="MobiDB-lite"/>
    </source>
</evidence>